<gene>
    <name evidence="1" type="ORF">O9Z63_19205</name>
</gene>
<organism evidence="1 2">
    <name type="scientific">Hymenobacter yonginensis</name>
    <dbReference type="NCBI Taxonomy" id="748197"/>
    <lineage>
        <taxon>Bacteria</taxon>
        <taxon>Pseudomonadati</taxon>
        <taxon>Bacteroidota</taxon>
        <taxon>Cytophagia</taxon>
        <taxon>Cytophagales</taxon>
        <taxon>Hymenobacteraceae</taxon>
        <taxon>Hymenobacter</taxon>
    </lineage>
</organism>
<dbReference type="EMBL" id="CP115396">
    <property type="protein sequence ID" value="WBO84483.1"/>
    <property type="molecule type" value="Genomic_DNA"/>
</dbReference>
<keyword evidence="2" id="KW-1185">Reference proteome</keyword>
<protein>
    <recommendedName>
        <fullName evidence="3">IrrE N-terminal-like domain-containing protein</fullName>
    </recommendedName>
</protein>
<proteinExistence type="predicted"/>
<dbReference type="RefSeq" id="WP_270127021.1">
    <property type="nucleotide sequence ID" value="NZ_CP115396.1"/>
</dbReference>
<sequence>MTTRSNKYNDIDRLLDRVLSKHMDLRELFNARLESEDLSFSAALASIKVEHRALNGVLDATQKRHDLLMLSRLAEFLRIPLSELVTTLVENLEVSFNTEVEATKKEEFIRRHFNLPYLKQIGLIDDPKNLEHVEQQLLEHFGYNSIFEYEKESIGVAFSSGKPKAKTTFEKQFWAARSAKVLSAVNNFFPYDRQKLKEYIPQIRWYSTNVRKGLFQVIRDLFKLGITVILRPYDPRLYARGATFDINGKPGIVLTDYSRYYPTLWFALLHELHHVLFDWPEIQDRSYHITGELDLFSMEEAQADDFAANMLLQEAKFQQVIPHIDNRVFVDEFARVNQIHPSIIYIRYCWEQQDLDKDVWSKYQHFIPGLQETMPALPGNPWQKRAPLKQIAQQTEETYFKGI</sequence>
<accession>A0ABY7PMK7</accession>
<dbReference type="Proteomes" id="UP001211872">
    <property type="component" value="Chromosome"/>
</dbReference>
<evidence type="ECO:0000313" key="2">
    <source>
        <dbReference type="Proteomes" id="UP001211872"/>
    </source>
</evidence>
<name>A0ABY7PMK7_9BACT</name>
<evidence type="ECO:0000313" key="1">
    <source>
        <dbReference type="EMBL" id="WBO84483.1"/>
    </source>
</evidence>
<evidence type="ECO:0008006" key="3">
    <source>
        <dbReference type="Google" id="ProtNLM"/>
    </source>
</evidence>
<reference evidence="1 2" key="1">
    <citation type="journal article" date="2011" name="Int. J. Syst. Evol. Microbiol.">
        <title>Hymenobacter yonginensis sp. nov., isolated from a mesotrophic artificial lake.</title>
        <authorList>
            <person name="Joung Y."/>
            <person name="Cho S.H."/>
            <person name="Kim H."/>
            <person name="Kim S.B."/>
            <person name="Joh K."/>
        </authorList>
    </citation>
    <scope>NUCLEOTIDE SEQUENCE [LARGE SCALE GENOMIC DNA]</scope>
    <source>
        <strain evidence="1 2">KCTC 22745</strain>
    </source>
</reference>